<evidence type="ECO:0000256" key="2">
    <source>
        <dbReference type="ARBA" id="ARBA00005019"/>
    </source>
</evidence>
<dbReference type="CDD" id="cd02165">
    <property type="entry name" value="NMNAT"/>
    <property type="match status" value="1"/>
</dbReference>
<dbReference type="Pfam" id="PF01467">
    <property type="entry name" value="CTP_transf_like"/>
    <property type="match status" value="1"/>
</dbReference>
<evidence type="ECO:0000256" key="10">
    <source>
        <dbReference type="HAMAP-Rule" id="MF_00244"/>
    </source>
</evidence>
<accession>A0A1W9S3G7</accession>
<evidence type="ECO:0000256" key="1">
    <source>
        <dbReference type="ARBA" id="ARBA00002324"/>
    </source>
</evidence>
<sequence length="215" mass="24952">MSSDKVAVLGGTFDPIHIGHLIIAQSVVEKLDLTKCIFIPVNIPPHKDDTMLTSDERLKLVRMATEGDERFEVSDVEVVKNGVSYTYDTLNELEVVYGRDNMFFIVGSDVLYEFKDWHRYNELLKLAIIVVVPRRKTFVLFQKFSRSIDRGRWRHDRDEGLLHLVENKNRVVCVRTPIIEISSTMIRNRLRSGLTIKYLVPEKVERYLSERIVSA</sequence>
<evidence type="ECO:0000256" key="8">
    <source>
        <dbReference type="ARBA" id="ARBA00023027"/>
    </source>
</evidence>
<dbReference type="InterPro" id="IPR014729">
    <property type="entry name" value="Rossmann-like_a/b/a_fold"/>
</dbReference>
<dbReference type="UniPathway" id="UPA00253">
    <property type="reaction ID" value="UER00332"/>
</dbReference>
<dbReference type="NCBIfam" id="NF000840">
    <property type="entry name" value="PRK00071.1-3"/>
    <property type="match status" value="1"/>
</dbReference>
<dbReference type="PANTHER" id="PTHR39321">
    <property type="entry name" value="NICOTINATE-NUCLEOTIDE ADENYLYLTRANSFERASE-RELATED"/>
    <property type="match status" value="1"/>
</dbReference>
<comment type="function">
    <text evidence="1 10">Catalyzes the reversible adenylation of nicotinate mononucleotide (NaMN) to nicotinic acid adenine dinucleotide (NaAD).</text>
</comment>
<dbReference type="NCBIfam" id="TIGR00125">
    <property type="entry name" value="cyt_tran_rel"/>
    <property type="match status" value="1"/>
</dbReference>
<evidence type="ECO:0000256" key="4">
    <source>
        <dbReference type="ARBA" id="ARBA00022679"/>
    </source>
</evidence>
<gene>
    <name evidence="10" type="primary">nadD</name>
    <name evidence="12" type="ORF">B6D57_00710</name>
</gene>
<evidence type="ECO:0000256" key="7">
    <source>
        <dbReference type="ARBA" id="ARBA00022840"/>
    </source>
</evidence>
<evidence type="ECO:0000313" key="13">
    <source>
        <dbReference type="Proteomes" id="UP000192611"/>
    </source>
</evidence>
<evidence type="ECO:0000259" key="11">
    <source>
        <dbReference type="Pfam" id="PF01467"/>
    </source>
</evidence>
<keyword evidence="5 10" id="KW-0548">Nucleotidyltransferase</keyword>
<keyword evidence="4 10" id="KW-0808">Transferase</keyword>
<evidence type="ECO:0000256" key="9">
    <source>
        <dbReference type="ARBA" id="ARBA00048721"/>
    </source>
</evidence>
<dbReference type="EMBL" id="NATQ01000008">
    <property type="protein sequence ID" value="OQX91192.1"/>
    <property type="molecule type" value="Genomic_DNA"/>
</dbReference>
<reference evidence="13" key="1">
    <citation type="submission" date="2017-03" db="EMBL/GenBank/DDBJ databases">
        <title>Novel pathways for hydrocarbon cycling and metabolic interdependencies in hydrothermal sediment communities.</title>
        <authorList>
            <person name="Dombrowski N."/>
            <person name="Seitz K."/>
            <person name="Teske A."/>
            <person name="Baker B."/>
        </authorList>
    </citation>
    <scope>NUCLEOTIDE SEQUENCE [LARGE SCALE GENOMIC DNA]</scope>
</reference>
<dbReference type="Proteomes" id="UP000192611">
    <property type="component" value="Unassembled WGS sequence"/>
</dbReference>
<organism evidence="12 13">
    <name type="scientific">Candidatus Coatesbacteria bacterium 4484_99</name>
    <dbReference type="NCBI Taxonomy" id="1970774"/>
    <lineage>
        <taxon>Bacteria</taxon>
        <taxon>Candidatus Coatesiibacteriota</taxon>
    </lineage>
</organism>
<dbReference type="GO" id="GO:0005524">
    <property type="term" value="F:ATP binding"/>
    <property type="evidence" value="ECO:0007669"/>
    <property type="project" value="UniProtKB-KW"/>
</dbReference>
<dbReference type="GO" id="GO:0004515">
    <property type="term" value="F:nicotinate-nucleotide adenylyltransferase activity"/>
    <property type="evidence" value="ECO:0007669"/>
    <property type="project" value="UniProtKB-UniRule"/>
</dbReference>
<dbReference type="PANTHER" id="PTHR39321:SF3">
    <property type="entry name" value="PHOSPHOPANTETHEINE ADENYLYLTRANSFERASE"/>
    <property type="match status" value="1"/>
</dbReference>
<dbReference type="HAMAP" id="MF_00244">
    <property type="entry name" value="NaMN_adenylyltr"/>
    <property type="match status" value="1"/>
</dbReference>
<comment type="caution">
    <text evidence="12">The sequence shown here is derived from an EMBL/GenBank/DDBJ whole genome shotgun (WGS) entry which is preliminary data.</text>
</comment>
<feature type="domain" description="Cytidyltransferase-like" evidence="11">
    <location>
        <begin position="8"/>
        <end position="189"/>
    </location>
</feature>
<protein>
    <recommendedName>
        <fullName evidence="10">Probable nicotinate-nucleotide adenylyltransferase</fullName>
        <ecNumber evidence="10">2.7.7.18</ecNumber>
    </recommendedName>
    <alternativeName>
        <fullName evidence="10">Deamido-NAD(+) diphosphorylase</fullName>
    </alternativeName>
    <alternativeName>
        <fullName evidence="10">Deamido-NAD(+) pyrophosphorylase</fullName>
    </alternativeName>
    <alternativeName>
        <fullName evidence="10">Nicotinate mononucleotide adenylyltransferase</fullName>
        <shortName evidence="10">NaMN adenylyltransferase</shortName>
    </alternativeName>
</protein>
<keyword evidence="7 10" id="KW-0067">ATP-binding</keyword>
<dbReference type="AlphaFoldDB" id="A0A1W9S3G7"/>
<dbReference type="SUPFAM" id="SSF52374">
    <property type="entry name" value="Nucleotidylyl transferase"/>
    <property type="match status" value="1"/>
</dbReference>
<evidence type="ECO:0000256" key="5">
    <source>
        <dbReference type="ARBA" id="ARBA00022695"/>
    </source>
</evidence>
<keyword evidence="3 10" id="KW-0662">Pyridine nucleotide biosynthesis</keyword>
<evidence type="ECO:0000313" key="12">
    <source>
        <dbReference type="EMBL" id="OQX91192.1"/>
    </source>
</evidence>
<evidence type="ECO:0000256" key="3">
    <source>
        <dbReference type="ARBA" id="ARBA00022642"/>
    </source>
</evidence>
<dbReference type="InterPro" id="IPR005248">
    <property type="entry name" value="NadD/NMNAT"/>
</dbReference>
<comment type="pathway">
    <text evidence="2 10">Cofactor biosynthesis; NAD(+) biosynthesis; deamido-NAD(+) from nicotinate D-ribonucleotide: step 1/1.</text>
</comment>
<comment type="catalytic activity">
    <reaction evidence="9 10">
        <text>nicotinate beta-D-ribonucleotide + ATP + H(+) = deamido-NAD(+) + diphosphate</text>
        <dbReference type="Rhea" id="RHEA:22860"/>
        <dbReference type="ChEBI" id="CHEBI:15378"/>
        <dbReference type="ChEBI" id="CHEBI:30616"/>
        <dbReference type="ChEBI" id="CHEBI:33019"/>
        <dbReference type="ChEBI" id="CHEBI:57502"/>
        <dbReference type="ChEBI" id="CHEBI:58437"/>
        <dbReference type="EC" id="2.7.7.18"/>
    </reaction>
</comment>
<dbReference type="InterPro" id="IPR004821">
    <property type="entry name" value="Cyt_trans-like"/>
</dbReference>
<proteinExistence type="inferred from homology"/>
<evidence type="ECO:0000256" key="6">
    <source>
        <dbReference type="ARBA" id="ARBA00022741"/>
    </source>
</evidence>
<keyword evidence="8 10" id="KW-0520">NAD</keyword>
<dbReference type="Gene3D" id="3.40.50.620">
    <property type="entry name" value="HUPs"/>
    <property type="match status" value="1"/>
</dbReference>
<keyword evidence="6 10" id="KW-0547">Nucleotide-binding</keyword>
<dbReference type="EC" id="2.7.7.18" evidence="10"/>
<dbReference type="NCBIfam" id="TIGR00482">
    <property type="entry name" value="nicotinate (nicotinamide) nucleotide adenylyltransferase"/>
    <property type="match status" value="1"/>
</dbReference>
<dbReference type="GO" id="GO:0009435">
    <property type="term" value="P:NAD+ biosynthetic process"/>
    <property type="evidence" value="ECO:0007669"/>
    <property type="project" value="UniProtKB-UniRule"/>
</dbReference>
<name>A0A1W9S3G7_9BACT</name>
<comment type="similarity">
    <text evidence="10">Belongs to the NadD family.</text>
</comment>